<dbReference type="InterPro" id="IPR010982">
    <property type="entry name" value="Lambda_DNA-bd_dom_sf"/>
</dbReference>
<dbReference type="GO" id="GO:0003677">
    <property type="term" value="F:DNA binding"/>
    <property type="evidence" value="ECO:0007669"/>
    <property type="project" value="InterPro"/>
</dbReference>
<dbReference type="AlphaFoldDB" id="A0A7Y6I8Q4"/>
<dbReference type="InterPro" id="IPR041413">
    <property type="entry name" value="MLTR_LBD"/>
</dbReference>
<evidence type="ECO:0000313" key="3">
    <source>
        <dbReference type="Proteomes" id="UP000586042"/>
    </source>
</evidence>
<dbReference type="Proteomes" id="UP000586042">
    <property type="component" value="Unassembled WGS sequence"/>
</dbReference>
<reference evidence="2 3" key="1">
    <citation type="submission" date="2020-06" db="EMBL/GenBank/DDBJ databases">
        <title>Nonomuraea sp. SMC257, a novel actinomycete isolated from soil.</title>
        <authorList>
            <person name="Chanama M."/>
        </authorList>
    </citation>
    <scope>NUCLEOTIDE SEQUENCE [LARGE SCALE GENOMIC DNA]</scope>
    <source>
        <strain evidence="2 3">SMC257</strain>
    </source>
</reference>
<dbReference type="Gene3D" id="1.10.260.40">
    <property type="entry name" value="lambda repressor-like DNA-binding domains"/>
    <property type="match status" value="1"/>
</dbReference>
<dbReference type="SMART" id="SM00530">
    <property type="entry name" value="HTH_XRE"/>
    <property type="match status" value="1"/>
</dbReference>
<proteinExistence type="predicted"/>
<sequence>MNREELGGFLRSRRERVRPGEVGLAPGSRRQTPGLRREEVALLAGISVDYYIRLEQGRGPQPSAQVLAALSRTLRLTDDEHDYLLRMGDQAPARAGSSSEVPANALRLLDRLDEYPAMIVNVCWDVLAWNEMVVALIGDLGANPPRERNTLRWLFGDSPSRPHNWIEHARQAVADLRASGRYPDDPDVRQIVDELTSTSRLFRELWAEREVEVQRTMTKRTVHPWVGEIELDCEILSVPGGDHRIILYTAAPGTPSHDALKRLRSWRGRPLRHGGCGIPSGNTDI</sequence>
<accession>A0A7Y6I8Q4</accession>
<dbReference type="InterPro" id="IPR001387">
    <property type="entry name" value="Cro/C1-type_HTH"/>
</dbReference>
<keyword evidence="3" id="KW-1185">Reference proteome</keyword>
<dbReference type="PANTHER" id="PTHR35010:SF2">
    <property type="entry name" value="BLL4672 PROTEIN"/>
    <property type="match status" value="1"/>
</dbReference>
<dbReference type="Pfam" id="PF13560">
    <property type="entry name" value="HTH_31"/>
    <property type="match status" value="1"/>
</dbReference>
<dbReference type="Pfam" id="PF17765">
    <property type="entry name" value="MLTR_LBD"/>
    <property type="match status" value="1"/>
</dbReference>
<protein>
    <submittedName>
        <fullName evidence="2">Helix-turn-helix domain-containing protein</fullName>
    </submittedName>
</protein>
<dbReference type="RefSeq" id="WP_175591172.1">
    <property type="nucleotide sequence ID" value="NZ_JABWGN010000007.1"/>
</dbReference>
<evidence type="ECO:0000259" key="1">
    <source>
        <dbReference type="PROSITE" id="PS50943"/>
    </source>
</evidence>
<name>A0A7Y6I8Q4_9ACTN</name>
<dbReference type="EMBL" id="JABWGN010000007">
    <property type="protein sequence ID" value="NUW33748.1"/>
    <property type="molecule type" value="Genomic_DNA"/>
</dbReference>
<dbReference type="PANTHER" id="PTHR35010">
    <property type="entry name" value="BLL4672 PROTEIN-RELATED"/>
    <property type="match status" value="1"/>
</dbReference>
<dbReference type="CDD" id="cd00093">
    <property type="entry name" value="HTH_XRE"/>
    <property type="match status" value="1"/>
</dbReference>
<evidence type="ECO:0000313" key="2">
    <source>
        <dbReference type="EMBL" id="NUW33748.1"/>
    </source>
</evidence>
<gene>
    <name evidence="2" type="ORF">HTZ77_20245</name>
</gene>
<dbReference type="SUPFAM" id="SSF47413">
    <property type="entry name" value="lambda repressor-like DNA-binding domains"/>
    <property type="match status" value="1"/>
</dbReference>
<comment type="caution">
    <text evidence="2">The sequence shown here is derived from an EMBL/GenBank/DDBJ whole genome shotgun (WGS) entry which is preliminary data.</text>
</comment>
<organism evidence="2 3">
    <name type="scientific">Nonomuraea montanisoli</name>
    <dbReference type="NCBI Taxonomy" id="2741721"/>
    <lineage>
        <taxon>Bacteria</taxon>
        <taxon>Bacillati</taxon>
        <taxon>Actinomycetota</taxon>
        <taxon>Actinomycetes</taxon>
        <taxon>Streptosporangiales</taxon>
        <taxon>Streptosporangiaceae</taxon>
        <taxon>Nonomuraea</taxon>
    </lineage>
</organism>
<dbReference type="PROSITE" id="PS50943">
    <property type="entry name" value="HTH_CROC1"/>
    <property type="match status" value="1"/>
</dbReference>
<dbReference type="Gene3D" id="3.30.450.180">
    <property type="match status" value="1"/>
</dbReference>
<feature type="domain" description="HTH cro/C1-type" evidence="1">
    <location>
        <begin position="34"/>
        <end position="81"/>
    </location>
</feature>